<keyword evidence="3" id="KW-0472">Membrane</keyword>
<keyword evidence="3" id="KW-1133">Transmembrane helix</keyword>
<dbReference type="InterPro" id="IPR045584">
    <property type="entry name" value="Pilin-like"/>
</dbReference>
<accession>A0A3P5XP09</accession>
<dbReference type="GO" id="GO:0030420">
    <property type="term" value="P:establishment of competence for transformation"/>
    <property type="evidence" value="ECO:0007669"/>
    <property type="project" value="UniProtKB-KW"/>
</dbReference>
<comment type="subcellular location">
    <subcellularLocation>
        <location evidence="1">Cell surface</location>
    </subcellularLocation>
</comment>
<evidence type="ECO:0000256" key="3">
    <source>
        <dbReference type="SAM" id="Phobius"/>
    </source>
</evidence>
<dbReference type="PROSITE" id="PS00409">
    <property type="entry name" value="PROKAR_NTER_METHYL"/>
    <property type="match status" value="1"/>
</dbReference>
<organism evidence="4 5">
    <name type="scientific">Filibacter tadaridae</name>
    <dbReference type="NCBI Taxonomy" id="2483811"/>
    <lineage>
        <taxon>Bacteria</taxon>
        <taxon>Bacillati</taxon>
        <taxon>Bacillota</taxon>
        <taxon>Bacilli</taxon>
        <taxon>Bacillales</taxon>
        <taxon>Caryophanaceae</taxon>
        <taxon>Filibacter</taxon>
    </lineage>
</organism>
<evidence type="ECO:0000313" key="5">
    <source>
        <dbReference type="Proteomes" id="UP000270468"/>
    </source>
</evidence>
<keyword evidence="2" id="KW-0178">Competence</keyword>
<dbReference type="Pfam" id="PF07963">
    <property type="entry name" value="N_methyl"/>
    <property type="match status" value="1"/>
</dbReference>
<dbReference type="GO" id="GO:0009986">
    <property type="term" value="C:cell surface"/>
    <property type="evidence" value="ECO:0007669"/>
    <property type="project" value="UniProtKB-SubCell"/>
</dbReference>
<keyword evidence="3" id="KW-0812">Transmembrane</keyword>
<reference evidence="4 5" key="1">
    <citation type="submission" date="2018-11" db="EMBL/GenBank/DDBJ databases">
        <authorList>
            <person name="Criscuolo A."/>
        </authorList>
    </citation>
    <scope>NUCLEOTIDE SEQUENCE [LARGE SCALE GENOMIC DNA]</scope>
    <source>
        <strain evidence="4">ATB-66</strain>
    </source>
</reference>
<gene>
    <name evidence="4" type="ORF">FILTAD_02826</name>
</gene>
<dbReference type="SUPFAM" id="SSF54523">
    <property type="entry name" value="Pili subunits"/>
    <property type="match status" value="1"/>
</dbReference>
<dbReference type="EMBL" id="UXAV01000044">
    <property type="protein sequence ID" value="VDC32624.1"/>
    <property type="molecule type" value="Genomic_DNA"/>
</dbReference>
<feature type="transmembrane region" description="Helical" evidence="3">
    <location>
        <begin position="34"/>
        <end position="59"/>
    </location>
</feature>
<keyword evidence="5" id="KW-1185">Reference proteome</keyword>
<proteinExistence type="predicted"/>
<protein>
    <submittedName>
        <fullName evidence="4">Putative major pilin subunit</fullName>
    </submittedName>
</protein>
<evidence type="ECO:0000256" key="2">
    <source>
        <dbReference type="ARBA" id="ARBA00023287"/>
    </source>
</evidence>
<dbReference type="AlphaFoldDB" id="A0A3P5XP09"/>
<evidence type="ECO:0000256" key="1">
    <source>
        <dbReference type="ARBA" id="ARBA00004241"/>
    </source>
</evidence>
<name>A0A3P5XP09_9BACL</name>
<sequence>MNGLSSNEMTKTTGGNTMLNKFKKQMKNEKGMTLIELLAVIVIIAIIAAIAVPAIGGIISNTKDKALLADASNILAGAKLANAGGACTETTDATDATITAVECSHDVLKKYVENVKDFENVPTNFSAELKNNIWTVTYSGLSQINNEKYDAGTDKKITESELNELLNN</sequence>
<dbReference type="Gene3D" id="3.30.700.10">
    <property type="entry name" value="Glycoprotein, Type 4 Pilin"/>
    <property type="match status" value="1"/>
</dbReference>
<evidence type="ECO:0000313" key="4">
    <source>
        <dbReference type="EMBL" id="VDC32624.1"/>
    </source>
</evidence>
<dbReference type="Proteomes" id="UP000270468">
    <property type="component" value="Unassembled WGS sequence"/>
</dbReference>
<dbReference type="NCBIfam" id="TIGR02532">
    <property type="entry name" value="IV_pilin_GFxxxE"/>
    <property type="match status" value="1"/>
</dbReference>
<dbReference type="InterPro" id="IPR012902">
    <property type="entry name" value="N_methyl_site"/>
</dbReference>